<evidence type="ECO:0000313" key="1">
    <source>
        <dbReference type="EMBL" id="PWW20296.1"/>
    </source>
</evidence>
<sequence>MDNWRDNTIWFEQIPDNLQAYLNLKEDKFNEVELENIEYLTLWHHKKNKLGNFVGIPENLLYLELNWSNLKDFIGIEKMNKLKRLELHYCTKLQNDTGLSGVSDTLEHYILNNQENSYQMKNYSL</sequence>
<name>A0A2V2ZMZ0_9BACI</name>
<dbReference type="Proteomes" id="UP000247150">
    <property type="component" value="Unassembled WGS sequence"/>
</dbReference>
<evidence type="ECO:0008006" key="3">
    <source>
        <dbReference type="Google" id="ProtNLM"/>
    </source>
</evidence>
<reference evidence="1 2" key="1">
    <citation type="submission" date="2018-05" db="EMBL/GenBank/DDBJ databases">
        <title>Freshwater and sediment microbial communities from various areas in North America, analyzing microbe dynamics in response to fracking.</title>
        <authorList>
            <person name="Lamendella R."/>
        </authorList>
    </citation>
    <scope>NUCLEOTIDE SEQUENCE [LARGE SCALE GENOMIC DNA]</scope>
    <source>
        <strain evidence="1 2">15_TX</strain>
    </source>
</reference>
<accession>A0A2V2ZMZ0</accession>
<organism evidence="1 2">
    <name type="scientific">Cytobacillus oceanisediminis</name>
    <dbReference type="NCBI Taxonomy" id="665099"/>
    <lineage>
        <taxon>Bacteria</taxon>
        <taxon>Bacillati</taxon>
        <taxon>Bacillota</taxon>
        <taxon>Bacilli</taxon>
        <taxon>Bacillales</taxon>
        <taxon>Bacillaceae</taxon>
        <taxon>Cytobacillus</taxon>
    </lineage>
</organism>
<dbReference type="EMBL" id="QGTW01000016">
    <property type="protein sequence ID" value="PWW20296.1"/>
    <property type="molecule type" value="Genomic_DNA"/>
</dbReference>
<proteinExistence type="predicted"/>
<gene>
    <name evidence="1" type="ORF">DFO73_116111</name>
</gene>
<dbReference type="InterPro" id="IPR032675">
    <property type="entry name" value="LRR_dom_sf"/>
</dbReference>
<dbReference type="Gene3D" id="3.80.10.10">
    <property type="entry name" value="Ribonuclease Inhibitor"/>
    <property type="match status" value="1"/>
</dbReference>
<comment type="caution">
    <text evidence="1">The sequence shown here is derived from an EMBL/GenBank/DDBJ whole genome shotgun (WGS) entry which is preliminary data.</text>
</comment>
<dbReference type="RefSeq" id="WP_258309724.1">
    <property type="nucleotide sequence ID" value="NZ_QGTW01000016.1"/>
</dbReference>
<evidence type="ECO:0000313" key="2">
    <source>
        <dbReference type="Proteomes" id="UP000247150"/>
    </source>
</evidence>
<dbReference type="AlphaFoldDB" id="A0A2V2ZMZ0"/>
<protein>
    <recommendedName>
        <fullName evidence="3">Leucine rich repeat (LRR) protein</fullName>
    </recommendedName>
</protein>
<dbReference type="SUPFAM" id="SSF52047">
    <property type="entry name" value="RNI-like"/>
    <property type="match status" value="1"/>
</dbReference>